<organism evidence="2 3">
    <name type="scientific">Candidatus Nealsonbacteria bacterium CG23_combo_of_CG06-09_8_20_14_all_36_125</name>
    <dbReference type="NCBI Taxonomy" id="1974719"/>
    <lineage>
        <taxon>Bacteria</taxon>
        <taxon>Candidatus Nealsoniibacteriota</taxon>
    </lineage>
</organism>
<evidence type="ECO:0000313" key="2">
    <source>
        <dbReference type="EMBL" id="PIP24772.1"/>
    </source>
</evidence>
<dbReference type="InterPro" id="IPR012902">
    <property type="entry name" value="N_methyl_site"/>
</dbReference>
<sequence length="48" mass="5585">MRVLNFKKSFTLTEMLVYVAVLAIIVLAVSSFFLWTTRSNTKTRAMRE</sequence>
<reference evidence="2 3" key="1">
    <citation type="submission" date="2017-09" db="EMBL/GenBank/DDBJ databases">
        <title>Depth-based differentiation of microbial function through sediment-hosted aquifers and enrichment of novel symbionts in the deep terrestrial subsurface.</title>
        <authorList>
            <person name="Probst A.J."/>
            <person name="Ladd B."/>
            <person name="Jarett J.K."/>
            <person name="Geller-Mcgrath D.E."/>
            <person name="Sieber C.M."/>
            <person name="Emerson J.B."/>
            <person name="Anantharaman K."/>
            <person name="Thomas B.C."/>
            <person name="Malmstrom R."/>
            <person name="Stieglmeier M."/>
            <person name="Klingl A."/>
            <person name="Woyke T."/>
            <person name="Ryan C.M."/>
            <person name="Banfield J.F."/>
        </authorList>
    </citation>
    <scope>NUCLEOTIDE SEQUENCE [LARGE SCALE GENOMIC DNA]</scope>
    <source>
        <strain evidence="2">CG23_combo_of_CG06-09_8_20_14_all_36_125</strain>
    </source>
</reference>
<feature type="non-terminal residue" evidence="2">
    <location>
        <position position="48"/>
    </location>
</feature>
<dbReference type="AlphaFoldDB" id="A0A2G9YZX1"/>
<protein>
    <submittedName>
        <fullName evidence="2">Uncharacterized protein</fullName>
    </submittedName>
</protein>
<keyword evidence="1" id="KW-0472">Membrane</keyword>
<keyword evidence="1" id="KW-1133">Transmembrane helix</keyword>
<name>A0A2G9YZX1_9BACT</name>
<evidence type="ECO:0000313" key="3">
    <source>
        <dbReference type="Proteomes" id="UP000237258"/>
    </source>
</evidence>
<accession>A0A2G9YZX1</accession>
<proteinExistence type="predicted"/>
<gene>
    <name evidence="2" type="ORF">COX33_00090</name>
</gene>
<feature type="transmembrane region" description="Helical" evidence="1">
    <location>
        <begin position="15"/>
        <end position="37"/>
    </location>
</feature>
<dbReference type="EMBL" id="PCRR01000003">
    <property type="protein sequence ID" value="PIP24772.1"/>
    <property type="molecule type" value="Genomic_DNA"/>
</dbReference>
<keyword evidence="1" id="KW-0812">Transmembrane</keyword>
<evidence type="ECO:0000256" key="1">
    <source>
        <dbReference type="SAM" id="Phobius"/>
    </source>
</evidence>
<comment type="caution">
    <text evidence="2">The sequence shown here is derived from an EMBL/GenBank/DDBJ whole genome shotgun (WGS) entry which is preliminary data.</text>
</comment>
<dbReference type="Pfam" id="PF07963">
    <property type="entry name" value="N_methyl"/>
    <property type="match status" value="1"/>
</dbReference>
<dbReference type="Proteomes" id="UP000237258">
    <property type="component" value="Unassembled WGS sequence"/>
</dbReference>